<dbReference type="InterPro" id="IPR003959">
    <property type="entry name" value="ATPase_AAA_core"/>
</dbReference>
<evidence type="ECO:0000256" key="3">
    <source>
        <dbReference type="ARBA" id="ARBA00022840"/>
    </source>
</evidence>
<gene>
    <name evidence="7" type="ORF">MICPUN_70425</name>
</gene>
<protein>
    <recommendedName>
        <fullName evidence="6">AAA+ ATPase domain-containing protein</fullName>
    </recommendedName>
</protein>
<evidence type="ECO:0000256" key="4">
    <source>
        <dbReference type="RuleBase" id="RU003651"/>
    </source>
</evidence>
<dbReference type="Pfam" id="PF00004">
    <property type="entry name" value="AAA"/>
    <property type="match status" value="1"/>
</dbReference>
<dbReference type="GO" id="GO:0016558">
    <property type="term" value="P:protein import into peroxisome matrix"/>
    <property type="evidence" value="ECO:0007669"/>
    <property type="project" value="TreeGrafter"/>
</dbReference>
<dbReference type="InterPro" id="IPR041569">
    <property type="entry name" value="AAA_lid_3"/>
</dbReference>
<dbReference type="GO" id="GO:0005524">
    <property type="term" value="F:ATP binding"/>
    <property type="evidence" value="ECO:0007669"/>
    <property type="project" value="UniProtKB-KW"/>
</dbReference>
<dbReference type="Gene3D" id="3.40.50.300">
    <property type="entry name" value="P-loop containing nucleotide triphosphate hydrolases"/>
    <property type="match status" value="1"/>
</dbReference>
<dbReference type="SUPFAM" id="SSF52540">
    <property type="entry name" value="P-loop containing nucleoside triphosphate hydrolases"/>
    <property type="match status" value="1"/>
</dbReference>
<comment type="similarity">
    <text evidence="1 4">Belongs to the AAA ATPase family.</text>
</comment>
<keyword evidence="8" id="KW-1185">Reference proteome</keyword>
<evidence type="ECO:0000313" key="8">
    <source>
        <dbReference type="Proteomes" id="UP000002009"/>
    </source>
</evidence>
<dbReference type="EMBL" id="CP001330">
    <property type="protein sequence ID" value="ACO66275.1"/>
    <property type="molecule type" value="Genomic_DNA"/>
</dbReference>
<name>C1EEP7_MICCC</name>
<dbReference type="Proteomes" id="UP000002009">
    <property type="component" value="Chromosome 11"/>
</dbReference>
<dbReference type="RefSeq" id="XP_002505017.1">
    <property type="nucleotide sequence ID" value="XM_002504971.1"/>
</dbReference>
<dbReference type="GO" id="GO:0016887">
    <property type="term" value="F:ATP hydrolysis activity"/>
    <property type="evidence" value="ECO:0007669"/>
    <property type="project" value="InterPro"/>
</dbReference>
<keyword evidence="3 4" id="KW-0067">ATP-binding</keyword>
<dbReference type="Gene3D" id="1.10.8.60">
    <property type="match status" value="1"/>
</dbReference>
<dbReference type="PROSITE" id="PS00674">
    <property type="entry name" value="AAA"/>
    <property type="match status" value="1"/>
</dbReference>
<feature type="region of interest" description="Disordered" evidence="5">
    <location>
        <begin position="1"/>
        <end position="25"/>
    </location>
</feature>
<evidence type="ECO:0000256" key="5">
    <source>
        <dbReference type="SAM" id="MobiDB-lite"/>
    </source>
</evidence>
<dbReference type="FunFam" id="3.40.50.300:FF:000149">
    <property type="entry name" value="Nuclear valosin-containing protein-like"/>
    <property type="match status" value="1"/>
</dbReference>
<dbReference type="SMART" id="SM00382">
    <property type="entry name" value="AAA"/>
    <property type="match status" value="1"/>
</dbReference>
<feature type="domain" description="AAA+ ATPase" evidence="6">
    <location>
        <begin position="58"/>
        <end position="194"/>
    </location>
</feature>
<dbReference type="InterPro" id="IPR003960">
    <property type="entry name" value="ATPase_AAA_CS"/>
</dbReference>
<proteinExistence type="inferred from homology"/>
<dbReference type="InterPro" id="IPR003593">
    <property type="entry name" value="AAA+_ATPase"/>
</dbReference>
<dbReference type="GO" id="GO:0005778">
    <property type="term" value="C:peroxisomal membrane"/>
    <property type="evidence" value="ECO:0007669"/>
    <property type="project" value="TreeGrafter"/>
</dbReference>
<evidence type="ECO:0000259" key="6">
    <source>
        <dbReference type="SMART" id="SM00382"/>
    </source>
</evidence>
<feature type="non-terminal residue" evidence="7">
    <location>
        <position position="1"/>
    </location>
</feature>
<keyword evidence="2 4" id="KW-0547">Nucleotide-binding</keyword>
<organism evidence="7 8">
    <name type="scientific">Micromonas commoda (strain RCC299 / NOUM17 / CCMP2709)</name>
    <name type="common">Picoplanktonic green alga</name>
    <dbReference type="NCBI Taxonomy" id="296587"/>
    <lineage>
        <taxon>Eukaryota</taxon>
        <taxon>Viridiplantae</taxon>
        <taxon>Chlorophyta</taxon>
        <taxon>Mamiellophyceae</taxon>
        <taxon>Mamiellales</taxon>
        <taxon>Mamiellaceae</taxon>
        <taxon>Micromonas</taxon>
    </lineage>
</organism>
<dbReference type="OMA" id="MVIRAAI"/>
<dbReference type="eggNOG" id="KOG0735">
    <property type="taxonomic scope" value="Eukaryota"/>
</dbReference>
<dbReference type="OrthoDB" id="498033at2759"/>
<dbReference type="InterPro" id="IPR050168">
    <property type="entry name" value="AAA_ATPase_domain"/>
</dbReference>
<sequence>ALGGSLGVGGDHSPGGDSPGDDPLDAVGGLDDVKAALDEALSLPSRHPAVFADAPLRLRTGALLYGPPGCGKTMVIRAAIKAAGVRSVAIKGPELLNKYIGQSEAGVRDAFRRAAAAAPCALFFDEFDSIAPRRGHDSTGVTDRVVNQFLTELDGVEGLRGVVVLAATSRPDLVDPALLRPGRLDRLLRCDFPDVAARLEILEKAARDVGLVDDQRALNEDVLGLHAVANDTEGFSGADLRAIVTDARMHA</sequence>
<dbReference type="InParanoid" id="C1EEP7"/>
<feature type="compositionally biased region" description="Gly residues" evidence="5">
    <location>
        <begin position="1"/>
        <end position="13"/>
    </location>
</feature>
<dbReference type="GeneID" id="8247439"/>
<dbReference type="PANTHER" id="PTHR23077:SF12">
    <property type="entry name" value="PEROXISOMAL ATPASE PEX1"/>
    <property type="match status" value="1"/>
</dbReference>
<feature type="non-terminal residue" evidence="7">
    <location>
        <position position="251"/>
    </location>
</feature>
<dbReference type="InterPro" id="IPR027417">
    <property type="entry name" value="P-loop_NTPase"/>
</dbReference>
<dbReference type="PANTHER" id="PTHR23077">
    <property type="entry name" value="AAA-FAMILY ATPASE"/>
    <property type="match status" value="1"/>
</dbReference>
<accession>C1EEP7</accession>
<evidence type="ECO:0000313" key="7">
    <source>
        <dbReference type="EMBL" id="ACO66275.1"/>
    </source>
</evidence>
<reference evidence="7 8" key="1">
    <citation type="journal article" date="2009" name="Science">
        <title>Green evolution and dynamic adaptations revealed by genomes of the marine picoeukaryotes Micromonas.</title>
        <authorList>
            <person name="Worden A.Z."/>
            <person name="Lee J.H."/>
            <person name="Mock T."/>
            <person name="Rouze P."/>
            <person name="Simmons M.P."/>
            <person name="Aerts A.L."/>
            <person name="Allen A.E."/>
            <person name="Cuvelier M.L."/>
            <person name="Derelle E."/>
            <person name="Everett M.V."/>
            <person name="Foulon E."/>
            <person name="Grimwood J."/>
            <person name="Gundlach H."/>
            <person name="Henrissat B."/>
            <person name="Napoli C."/>
            <person name="McDonald S.M."/>
            <person name="Parker M.S."/>
            <person name="Rombauts S."/>
            <person name="Salamov A."/>
            <person name="Von Dassow P."/>
            <person name="Badger J.H."/>
            <person name="Coutinho P.M."/>
            <person name="Demir E."/>
            <person name="Dubchak I."/>
            <person name="Gentemann C."/>
            <person name="Eikrem W."/>
            <person name="Gready J.E."/>
            <person name="John U."/>
            <person name="Lanier W."/>
            <person name="Lindquist E.A."/>
            <person name="Lucas S."/>
            <person name="Mayer K.F."/>
            <person name="Moreau H."/>
            <person name="Not F."/>
            <person name="Otillar R."/>
            <person name="Panaud O."/>
            <person name="Pangilinan J."/>
            <person name="Paulsen I."/>
            <person name="Piegu B."/>
            <person name="Poliakov A."/>
            <person name="Robbens S."/>
            <person name="Schmutz J."/>
            <person name="Toulza E."/>
            <person name="Wyss T."/>
            <person name="Zelensky A."/>
            <person name="Zhou K."/>
            <person name="Armbrust E.V."/>
            <person name="Bhattacharya D."/>
            <person name="Goodenough U.W."/>
            <person name="Van de Peer Y."/>
            <person name="Grigoriev I.V."/>
        </authorList>
    </citation>
    <scope>NUCLEOTIDE SEQUENCE [LARGE SCALE GENOMIC DNA]</scope>
    <source>
        <strain evidence="8">RCC299 / NOUM17</strain>
    </source>
</reference>
<dbReference type="GO" id="GO:0005829">
    <property type="term" value="C:cytosol"/>
    <property type="evidence" value="ECO:0007669"/>
    <property type="project" value="TreeGrafter"/>
</dbReference>
<dbReference type="Pfam" id="PF17862">
    <property type="entry name" value="AAA_lid_3"/>
    <property type="match status" value="1"/>
</dbReference>
<dbReference type="STRING" id="296587.C1EEP7"/>
<evidence type="ECO:0000256" key="2">
    <source>
        <dbReference type="ARBA" id="ARBA00022741"/>
    </source>
</evidence>
<evidence type="ECO:0000256" key="1">
    <source>
        <dbReference type="ARBA" id="ARBA00006914"/>
    </source>
</evidence>
<dbReference type="AlphaFoldDB" id="C1EEP7"/>
<dbReference type="KEGG" id="mis:MICPUN_70425"/>